<reference evidence="2 3" key="1">
    <citation type="submission" date="2013-07" db="EMBL/GenBank/DDBJ databases">
        <title>Comparative Genomic and Metabolomic Analysis of Twelve Strains of Pseudoalteromonas luteoviolacea.</title>
        <authorList>
            <person name="Vynne N.G."/>
            <person name="Mansson M."/>
            <person name="Gram L."/>
        </authorList>
    </citation>
    <scope>NUCLEOTIDE SEQUENCE [LARGE SCALE GENOMIC DNA]</scope>
    <source>
        <strain evidence="2 3">H33</strain>
    </source>
</reference>
<dbReference type="AlphaFoldDB" id="A0A167A5S4"/>
<comment type="caution">
    <text evidence="2">The sequence shown here is derived from an EMBL/GenBank/DDBJ whole genome shotgun (WGS) entry which is preliminary data.</text>
</comment>
<keyword evidence="1" id="KW-1133">Transmembrane helix</keyword>
<feature type="transmembrane region" description="Helical" evidence="1">
    <location>
        <begin position="6"/>
        <end position="25"/>
    </location>
</feature>
<proteinExistence type="predicted"/>
<keyword evidence="1" id="KW-0812">Transmembrane</keyword>
<name>A0A167A5S4_9GAMM</name>
<dbReference type="InterPro" id="IPR009339">
    <property type="entry name" value="DUF998"/>
</dbReference>
<dbReference type="Pfam" id="PF06197">
    <property type="entry name" value="DUF998"/>
    <property type="match status" value="1"/>
</dbReference>
<dbReference type="RefSeq" id="WP_063364154.1">
    <property type="nucleotide sequence ID" value="NZ_AUXZ01000131.1"/>
</dbReference>
<feature type="transmembrane region" description="Helical" evidence="1">
    <location>
        <begin position="121"/>
        <end position="139"/>
    </location>
</feature>
<dbReference type="OrthoDB" id="679392at2"/>
<evidence type="ECO:0000313" key="3">
    <source>
        <dbReference type="Proteomes" id="UP000076503"/>
    </source>
</evidence>
<dbReference type="Proteomes" id="UP000076503">
    <property type="component" value="Unassembled WGS sequence"/>
</dbReference>
<feature type="transmembrane region" description="Helical" evidence="1">
    <location>
        <begin position="145"/>
        <end position="162"/>
    </location>
</feature>
<evidence type="ECO:0008006" key="4">
    <source>
        <dbReference type="Google" id="ProtNLM"/>
    </source>
</evidence>
<organism evidence="2 3">
    <name type="scientific">Pseudoalteromonas luteoviolacea H33</name>
    <dbReference type="NCBI Taxonomy" id="1365251"/>
    <lineage>
        <taxon>Bacteria</taxon>
        <taxon>Pseudomonadati</taxon>
        <taxon>Pseudomonadota</taxon>
        <taxon>Gammaproteobacteria</taxon>
        <taxon>Alteromonadales</taxon>
        <taxon>Pseudoalteromonadaceae</taxon>
        <taxon>Pseudoalteromonas</taxon>
    </lineage>
</organism>
<evidence type="ECO:0000313" key="2">
    <source>
        <dbReference type="EMBL" id="KZN45014.1"/>
    </source>
</evidence>
<evidence type="ECO:0000256" key="1">
    <source>
        <dbReference type="SAM" id="Phobius"/>
    </source>
</evidence>
<feature type="transmembrane region" description="Helical" evidence="1">
    <location>
        <begin position="79"/>
        <end position="101"/>
    </location>
</feature>
<accession>A0A167A5S4</accession>
<gene>
    <name evidence="2" type="ORF">N476_25520</name>
</gene>
<dbReference type="EMBL" id="AUXZ01000131">
    <property type="protein sequence ID" value="KZN45014.1"/>
    <property type="molecule type" value="Genomic_DNA"/>
</dbReference>
<keyword evidence="1" id="KW-0472">Membrane</keyword>
<feature type="transmembrane region" description="Helical" evidence="1">
    <location>
        <begin position="55"/>
        <end position="73"/>
    </location>
</feature>
<sequence length="201" mass="22663">MDGSVVLLSGLFATIWITLGVYIAARYYPNYNHKTQFCSELGAAGSPTEKLSPLINNYPLGVLFCLFGWSIIIHAHESLLLICVGGLIIVHGIGTWVAGFFPMDKDPYTTTPSFNCQVHSYAGFIMLLSLLIAPTLMIFSQFELWFRFFSGLCVIIACYYLYKMALTFKQKANLVGLYQRLSYWIKLIWLAALSIMLWVAN</sequence>
<feature type="transmembrane region" description="Helical" evidence="1">
    <location>
        <begin position="183"/>
        <end position="200"/>
    </location>
</feature>
<protein>
    <recommendedName>
        <fullName evidence="4">DUF998 domain-containing protein</fullName>
    </recommendedName>
</protein>
<dbReference type="PATRIC" id="fig|1365251.3.peg.5045"/>